<dbReference type="PROSITE" id="PS50095">
    <property type="entry name" value="PLAT"/>
    <property type="match status" value="1"/>
</dbReference>
<keyword evidence="18 26" id="KW-0472">Membrane</keyword>
<comment type="PTM">
    <text evidence="26">Tyrosine nitration after lipopolysaccharide (LPS) challenge down-regulates the lipase activity.</text>
</comment>
<dbReference type="InterPro" id="IPR036392">
    <property type="entry name" value="PLAT/LH2_dom_sf"/>
</dbReference>
<evidence type="ECO:0000256" key="13">
    <source>
        <dbReference type="ARBA" id="ARBA00022801"/>
    </source>
</evidence>
<keyword evidence="11 23" id="KW-0479">Metal-binding</keyword>
<dbReference type="PANTHER" id="PTHR11610">
    <property type="entry name" value="LIPASE"/>
    <property type="match status" value="1"/>
</dbReference>
<accession>A0A9D3QDH0</accession>
<dbReference type="InterPro" id="IPR001024">
    <property type="entry name" value="PLAT/LH2_dom"/>
</dbReference>
<dbReference type="EMBL" id="JAFDVH010000002">
    <property type="protein sequence ID" value="KAG7487932.1"/>
    <property type="molecule type" value="Genomic_DNA"/>
</dbReference>
<feature type="binding site" evidence="23">
    <location>
        <position position="209"/>
    </location>
    <ligand>
        <name>Ca(2+)</name>
        <dbReference type="ChEBI" id="CHEBI:29108"/>
    </ligand>
</feature>
<dbReference type="GO" id="GO:0008201">
    <property type="term" value="F:heparin binding"/>
    <property type="evidence" value="ECO:0007669"/>
    <property type="project" value="UniProtKB-UniRule"/>
</dbReference>
<evidence type="ECO:0000256" key="25">
    <source>
        <dbReference type="RuleBase" id="RU004262"/>
    </source>
</evidence>
<feature type="chain" id="PRO_5039763195" description="Lipoprotein lipase" evidence="26">
    <location>
        <begin position="22"/>
        <end position="500"/>
    </location>
</feature>
<evidence type="ECO:0000256" key="20">
    <source>
        <dbReference type="ARBA" id="ARBA00023180"/>
    </source>
</evidence>
<dbReference type="EC" id="3.1.1.34" evidence="4 26"/>
<dbReference type="SUPFAM" id="SSF53474">
    <property type="entry name" value="alpha/beta-Hydrolases"/>
    <property type="match status" value="1"/>
</dbReference>
<comment type="function">
    <text evidence="26">Key enzyme in triglyceride metabolism. Catalyzes the hydrolysis of triglycerides from circulating chylomicrons and very low density lipoproteins (VLDL), and thereby plays an important role in lipid clearance from the blood stream, lipid utilization and storage. Mediates margination of triglyceride-rich lipoprotein particles in capillaries. Recruited to its site of action on the luminal surface of vascular endothelium by binding to GPIHBP1 and cell surface heparan sulfate proteoglycans.</text>
</comment>
<dbReference type="NCBIfam" id="TIGR03230">
    <property type="entry name" value="lipo_lipase"/>
    <property type="match status" value="1"/>
</dbReference>
<dbReference type="CDD" id="cd00707">
    <property type="entry name" value="Pancreat_lipase_like"/>
    <property type="match status" value="1"/>
</dbReference>
<evidence type="ECO:0000313" key="30">
    <source>
        <dbReference type="Proteomes" id="UP001046870"/>
    </source>
</evidence>
<dbReference type="AlphaFoldDB" id="A0A9D3QDH0"/>
<dbReference type="GO" id="GO:0042627">
    <property type="term" value="C:chylomicron"/>
    <property type="evidence" value="ECO:0007669"/>
    <property type="project" value="UniProtKB-KW"/>
</dbReference>
<keyword evidence="6 26" id="KW-1003">Cell membrane</keyword>
<dbReference type="GO" id="GO:0034185">
    <property type="term" value="F:apolipoprotein binding"/>
    <property type="evidence" value="ECO:0007669"/>
    <property type="project" value="TreeGrafter"/>
</dbReference>
<keyword evidence="17 26" id="KW-0443">Lipid metabolism</keyword>
<evidence type="ECO:0000256" key="21">
    <source>
        <dbReference type="ARBA" id="ARBA00023313"/>
    </source>
</evidence>
<evidence type="ECO:0000256" key="15">
    <source>
        <dbReference type="ARBA" id="ARBA00022963"/>
    </source>
</evidence>
<sequence length="500" mass="57432">MGKENIWLLVIWIYFIKTCASFSTTTEPTLFSNTTDWILDYTDIESKFSLRTAEIPDDDLCYIVPGQPETISQCEFNLQTQTFVIIHGWTVTGMFESWVPKLVSALYEREPSANVIVVDWLTRAQQHYPISAAYTKLVGRDVAKFVHWLETEVQYPWERIHLLGYSLGAHVAGIAGLLTDHKINRITGLDPAGPSFEYADEQSTLSPDDANFVDVLHTNTRGSPDRSIGIQRPVGHVDIYPNGGTFQPGCEFQSTMKMIATTGLQNMDQILKCSHERSIHLFIDSLVNEQHQSLAYRCSSKEAFNKGLCLSCRKNRCNKLGYEVNRIRSRRSSKMYLKTREMMPYKVFHYQLKVHFFSKDKLTFTEQPMKVSLYGTNGEKEDISLTLPQLTTNTTISFLLTTDVDIGELLMVKMRWEKDSYFSLSDWWGNNKFNIRKLRVKAGETQAKLIFSAKEGEFEYLVRGGNEAVFVKSKEDQSSRKEERLHKRKMNGSLFKQNTK</sequence>
<name>A0A9D3QDH0_MEGAT</name>
<dbReference type="GO" id="GO:0005886">
    <property type="term" value="C:plasma membrane"/>
    <property type="evidence" value="ECO:0007669"/>
    <property type="project" value="UniProtKB-SubCell"/>
</dbReference>
<feature type="active site" description="Nucleophile" evidence="22">
    <location>
        <position position="166"/>
    </location>
</feature>
<dbReference type="PIRSF" id="PIRSF000865">
    <property type="entry name" value="Lipoprotein_lipase_LIPH"/>
    <property type="match status" value="1"/>
</dbReference>
<evidence type="ECO:0000256" key="4">
    <source>
        <dbReference type="ARBA" id="ARBA00013181"/>
    </source>
</evidence>
<evidence type="ECO:0000256" key="5">
    <source>
        <dbReference type="ARBA" id="ARBA00018617"/>
    </source>
</evidence>
<evidence type="ECO:0000256" key="12">
    <source>
        <dbReference type="ARBA" id="ARBA00022729"/>
    </source>
</evidence>
<evidence type="ECO:0000256" key="23">
    <source>
        <dbReference type="PIRSR" id="PIRSR000865-2"/>
    </source>
</evidence>
<dbReference type="InterPro" id="IPR033906">
    <property type="entry name" value="Lipase_N"/>
</dbReference>
<evidence type="ECO:0000256" key="11">
    <source>
        <dbReference type="ARBA" id="ARBA00022723"/>
    </source>
</evidence>
<keyword evidence="12 26" id="KW-0732">Signal</keyword>
<dbReference type="GO" id="GO:0004465">
    <property type="term" value="F:lipoprotein lipase activity"/>
    <property type="evidence" value="ECO:0007669"/>
    <property type="project" value="UniProtKB-UniRule"/>
</dbReference>
<evidence type="ECO:0000256" key="3">
    <source>
        <dbReference type="ARBA" id="ARBA00010701"/>
    </source>
</evidence>
<dbReference type="GO" id="GO:0046872">
    <property type="term" value="F:metal ion binding"/>
    <property type="evidence" value="ECO:0007669"/>
    <property type="project" value="UniProtKB-KW"/>
</dbReference>
<dbReference type="GO" id="GO:0019433">
    <property type="term" value="P:triglyceride catabolic process"/>
    <property type="evidence" value="ECO:0007669"/>
    <property type="project" value="UniProtKB-UniRule"/>
</dbReference>
<protein>
    <recommendedName>
        <fullName evidence="5 26">Lipoprotein lipase</fullName>
        <shortName evidence="26">LPL</shortName>
        <ecNumber evidence="4 26">3.1.1.34</ecNumber>
    </recommendedName>
</protein>
<keyword evidence="7 26" id="KW-0162">Chylomicron</keyword>
<comment type="caution">
    <text evidence="24">Lacks conserved residue(s) required for the propagation of feature annotation.</text>
</comment>
<keyword evidence="21 26" id="KW-0850">VLDL</keyword>
<evidence type="ECO:0000256" key="19">
    <source>
        <dbReference type="ARBA" id="ARBA00023157"/>
    </source>
</evidence>
<evidence type="ECO:0000256" key="27">
    <source>
        <dbReference type="SAM" id="MobiDB-lite"/>
    </source>
</evidence>
<gene>
    <name evidence="29" type="ORF">MATL_G00028820</name>
</gene>
<dbReference type="FunFam" id="2.60.60.20:FF:000024">
    <property type="entry name" value="Lipoprotein lipase"/>
    <property type="match status" value="1"/>
</dbReference>
<dbReference type="InterPro" id="IPR000734">
    <property type="entry name" value="TAG_lipase"/>
</dbReference>
<dbReference type="InterPro" id="IPR016272">
    <property type="entry name" value="Lipase_LIPH"/>
</dbReference>
<feature type="region of interest" description="Disordered" evidence="27">
    <location>
        <begin position="473"/>
        <end position="500"/>
    </location>
</feature>
<feature type="active site" description="Charge relay system" evidence="22">
    <location>
        <position position="275"/>
    </location>
</feature>
<dbReference type="GO" id="GO:0034361">
    <property type="term" value="C:very-low-density lipoprotein particle"/>
    <property type="evidence" value="ECO:0007669"/>
    <property type="project" value="UniProtKB-KW"/>
</dbReference>
<evidence type="ECO:0000256" key="2">
    <source>
        <dbReference type="ARBA" id="ARBA00004498"/>
    </source>
</evidence>
<comment type="catalytic activity">
    <reaction evidence="1 26">
        <text>a triacylglycerol + H2O = a diacylglycerol + a fatty acid + H(+)</text>
        <dbReference type="Rhea" id="RHEA:12044"/>
        <dbReference type="ChEBI" id="CHEBI:15377"/>
        <dbReference type="ChEBI" id="CHEBI:15378"/>
        <dbReference type="ChEBI" id="CHEBI:17855"/>
        <dbReference type="ChEBI" id="CHEBI:18035"/>
        <dbReference type="ChEBI" id="CHEBI:28868"/>
        <dbReference type="EC" id="3.1.1.34"/>
    </reaction>
</comment>
<dbReference type="InterPro" id="IPR002330">
    <property type="entry name" value="Lipo_Lipase"/>
</dbReference>
<keyword evidence="20" id="KW-0325">Glycoprotein</keyword>
<evidence type="ECO:0000256" key="17">
    <source>
        <dbReference type="ARBA" id="ARBA00023098"/>
    </source>
</evidence>
<evidence type="ECO:0000256" key="14">
    <source>
        <dbReference type="ARBA" id="ARBA00022837"/>
    </source>
</evidence>
<feature type="active site" description="Charge relay system" evidence="22">
    <location>
        <position position="190"/>
    </location>
</feature>
<keyword evidence="16 26" id="KW-0944">Nitration</keyword>
<keyword evidence="9" id="KW-0272">Extracellular matrix</keyword>
<keyword evidence="13 26" id="KW-0378">Hydrolase</keyword>
<evidence type="ECO:0000256" key="24">
    <source>
        <dbReference type="PROSITE-ProRule" id="PRU00152"/>
    </source>
</evidence>
<evidence type="ECO:0000256" key="22">
    <source>
        <dbReference type="PIRSR" id="PIRSR000865-1"/>
    </source>
</evidence>
<evidence type="ECO:0000256" key="1">
    <source>
        <dbReference type="ARBA" id="ARBA00000137"/>
    </source>
</evidence>
<evidence type="ECO:0000256" key="9">
    <source>
        <dbReference type="ARBA" id="ARBA00022530"/>
    </source>
</evidence>
<evidence type="ECO:0000313" key="29">
    <source>
        <dbReference type="EMBL" id="KAG7487932.1"/>
    </source>
</evidence>
<dbReference type="FunFam" id="3.40.50.1820:FF:000031">
    <property type="entry name" value="Lipoprotein lipase"/>
    <property type="match status" value="1"/>
</dbReference>
<feature type="binding site" evidence="23">
    <location>
        <position position="201"/>
    </location>
    <ligand>
        <name>Ca(2+)</name>
        <dbReference type="ChEBI" id="CHEBI:29108"/>
    </ligand>
</feature>
<proteinExistence type="inferred from homology"/>
<evidence type="ECO:0000256" key="6">
    <source>
        <dbReference type="ARBA" id="ARBA00022475"/>
    </source>
</evidence>
<evidence type="ECO:0000259" key="28">
    <source>
        <dbReference type="PROSITE" id="PS50095"/>
    </source>
</evidence>
<evidence type="ECO:0000256" key="18">
    <source>
        <dbReference type="ARBA" id="ARBA00023136"/>
    </source>
</evidence>
<dbReference type="PRINTS" id="PR00822">
    <property type="entry name" value="LIPOLIPASE"/>
</dbReference>
<dbReference type="PANTHER" id="PTHR11610:SF3">
    <property type="entry name" value="LIPOPROTEIN LIPASE"/>
    <property type="match status" value="1"/>
</dbReference>
<comment type="caution">
    <text evidence="29">The sequence shown here is derived from an EMBL/GenBank/DDBJ whole genome shotgun (WGS) entry which is preliminary data.</text>
</comment>
<feature type="signal peptide" evidence="26">
    <location>
        <begin position="1"/>
        <end position="21"/>
    </location>
</feature>
<dbReference type="InterPro" id="IPR029058">
    <property type="entry name" value="AB_hydrolase_fold"/>
</dbReference>
<keyword evidence="8 26" id="KW-0964">Secreted</keyword>
<comment type="similarity">
    <text evidence="3 25">Belongs to the AB hydrolase superfamily. Lipase family.</text>
</comment>
<reference evidence="29" key="1">
    <citation type="submission" date="2021-01" db="EMBL/GenBank/DDBJ databases">
        <authorList>
            <person name="Zahm M."/>
            <person name="Roques C."/>
            <person name="Cabau C."/>
            <person name="Klopp C."/>
            <person name="Donnadieu C."/>
            <person name="Jouanno E."/>
            <person name="Lampietro C."/>
            <person name="Louis A."/>
            <person name="Herpin A."/>
            <person name="Echchiki A."/>
            <person name="Berthelot C."/>
            <person name="Parey E."/>
            <person name="Roest-Crollius H."/>
            <person name="Braasch I."/>
            <person name="Postlethwait J."/>
            <person name="Bobe J."/>
            <person name="Montfort J."/>
            <person name="Bouchez O."/>
            <person name="Begum T."/>
            <person name="Mejri S."/>
            <person name="Adams A."/>
            <person name="Chen W.-J."/>
            <person name="Guiguen Y."/>
        </authorList>
    </citation>
    <scope>NUCLEOTIDE SEQUENCE</scope>
    <source>
        <strain evidence="29">YG-15Mar2019-1</strain>
        <tissue evidence="29">Brain</tissue>
    </source>
</reference>
<keyword evidence="10 26" id="KW-0358">Heparin-binding</keyword>
<dbReference type="Gene3D" id="2.60.60.20">
    <property type="entry name" value="PLAT/LH2 domain"/>
    <property type="match status" value="1"/>
</dbReference>
<evidence type="ECO:0000256" key="26">
    <source>
        <dbReference type="RuleBase" id="RU362020"/>
    </source>
</evidence>
<keyword evidence="15 26" id="KW-0442">Lipid degradation</keyword>
<dbReference type="SUPFAM" id="SSF49723">
    <property type="entry name" value="Lipase/lipooxygenase domain (PLAT/LH2 domain)"/>
    <property type="match status" value="1"/>
</dbReference>
<dbReference type="Gene3D" id="3.40.50.1820">
    <property type="entry name" value="alpha/beta hydrolase"/>
    <property type="match status" value="1"/>
</dbReference>
<dbReference type="InterPro" id="IPR013818">
    <property type="entry name" value="Lipase"/>
</dbReference>
<dbReference type="Proteomes" id="UP001046870">
    <property type="component" value="Chromosome 2"/>
</dbReference>
<organism evidence="29 30">
    <name type="scientific">Megalops atlanticus</name>
    <name type="common">Tarpon</name>
    <name type="synonym">Clupea gigantea</name>
    <dbReference type="NCBI Taxonomy" id="7932"/>
    <lineage>
        <taxon>Eukaryota</taxon>
        <taxon>Metazoa</taxon>
        <taxon>Chordata</taxon>
        <taxon>Craniata</taxon>
        <taxon>Vertebrata</taxon>
        <taxon>Euteleostomi</taxon>
        <taxon>Actinopterygii</taxon>
        <taxon>Neopterygii</taxon>
        <taxon>Teleostei</taxon>
        <taxon>Elopiformes</taxon>
        <taxon>Megalopidae</taxon>
        <taxon>Megalops</taxon>
    </lineage>
</organism>
<dbReference type="OrthoDB" id="199913at2759"/>
<dbReference type="Pfam" id="PF01477">
    <property type="entry name" value="PLAT"/>
    <property type="match status" value="1"/>
</dbReference>
<evidence type="ECO:0000256" key="10">
    <source>
        <dbReference type="ARBA" id="ARBA00022674"/>
    </source>
</evidence>
<dbReference type="SMART" id="SM00308">
    <property type="entry name" value="LH2"/>
    <property type="match status" value="1"/>
</dbReference>
<keyword evidence="19 26" id="KW-1015">Disulfide bond</keyword>
<feature type="domain" description="PLAT" evidence="28">
    <location>
        <begin position="348"/>
        <end position="471"/>
    </location>
</feature>
<evidence type="ECO:0000256" key="8">
    <source>
        <dbReference type="ARBA" id="ARBA00022525"/>
    </source>
</evidence>
<dbReference type="GO" id="GO:0034372">
    <property type="term" value="P:very-low-density lipoprotein particle remodeling"/>
    <property type="evidence" value="ECO:0007669"/>
    <property type="project" value="TreeGrafter"/>
</dbReference>
<feature type="compositionally biased region" description="Basic and acidic residues" evidence="27">
    <location>
        <begin position="473"/>
        <end position="485"/>
    </location>
</feature>
<dbReference type="Pfam" id="PF00151">
    <property type="entry name" value="Lipase"/>
    <property type="match status" value="1"/>
</dbReference>
<dbReference type="PRINTS" id="PR00821">
    <property type="entry name" value="TAGLIPASE"/>
</dbReference>
<evidence type="ECO:0000256" key="16">
    <source>
        <dbReference type="ARBA" id="ARBA00023074"/>
    </source>
</evidence>
<evidence type="ECO:0000256" key="7">
    <source>
        <dbReference type="ARBA" id="ARBA00022513"/>
    </source>
</evidence>
<keyword evidence="14 23" id="KW-0106">Calcium</keyword>
<comment type="subunit">
    <text evidence="26">Homodimer. Interacts with APOC2; the interaction activates LPL activity in the presence of lipids.</text>
</comment>
<keyword evidence="30" id="KW-1185">Reference proteome</keyword>
<comment type="subcellular location">
    <subcellularLocation>
        <location evidence="26">Cell membrane</location>
        <topology evidence="26">Peripheral membrane protein</topology>
        <orientation evidence="26">Extracellular side</orientation>
    </subcellularLocation>
    <subcellularLocation>
        <location evidence="26">Secreted</location>
    </subcellularLocation>
    <subcellularLocation>
        <location evidence="2 26">Secreted</location>
        <location evidence="2 26">Extracellular space</location>
        <location evidence="2 26">Extracellular matrix</location>
    </subcellularLocation>
    <text evidence="26">Newly synthesized LPL binds to cell surface heparan proteoglycans and is then released by heparanase. Subsequently, it becomes attached to heparan proteoglycan on endothelial cells. Locates to the plasma membrane of microvilli of hepatocytes with triglyceride-rich lipoproteins (TRL). Some of the bound LPL is then internalized and located inside non-coated endocytic vesicles.</text>
</comment>